<evidence type="ECO:0000313" key="8">
    <source>
        <dbReference type="EMBL" id="MFC0625614.1"/>
    </source>
</evidence>
<dbReference type="PANTHER" id="PTHR43175:SF3">
    <property type="entry name" value="CARBON DISULFIDE HYDROLASE"/>
    <property type="match status" value="1"/>
</dbReference>
<dbReference type="SUPFAM" id="SSF53056">
    <property type="entry name" value="beta-carbonic anhydrase, cab"/>
    <property type="match status" value="1"/>
</dbReference>
<dbReference type="Gene3D" id="3.40.1050.10">
    <property type="entry name" value="Carbonic anhydrase"/>
    <property type="match status" value="1"/>
</dbReference>
<evidence type="ECO:0000256" key="6">
    <source>
        <dbReference type="ARBA" id="ARBA00024993"/>
    </source>
</evidence>
<dbReference type="CDD" id="cd03379">
    <property type="entry name" value="beta_CA_cladeD"/>
    <property type="match status" value="1"/>
</dbReference>
<evidence type="ECO:0000256" key="1">
    <source>
        <dbReference type="ARBA" id="ARBA00001947"/>
    </source>
</evidence>
<evidence type="ECO:0000313" key="9">
    <source>
        <dbReference type="Proteomes" id="UP001589890"/>
    </source>
</evidence>
<dbReference type="InterPro" id="IPR001765">
    <property type="entry name" value="Carbonic_anhydrase"/>
</dbReference>
<proteinExistence type="inferred from homology"/>
<dbReference type="InterPro" id="IPR036874">
    <property type="entry name" value="Carbonic_anhydrase_sf"/>
</dbReference>
<evidence type="ECO:0000256" key="2">
    <source>
        <dbReference type="ARBA" id="ARBA00006217"/>
    </source>
</evidence>
<comment type="cofactor">
    <cofactor evidence="1">
        <name>Zn(2+)</name>
        <dbReference type="ChEBI" id="CHEBI:29105"/>
    </cofactor>
</comment>
<dbReference type="EC" id="4.2.1.1" evidence="3"/>
<dbReference type="PANTHER" id="PTHR43175">
    <property type="entry name" value="CARBONIC ANHYDRASE"/>
    <property type="match status" value="1"/>
</dbReference>
<evidence type="ECO:0000256" key="7">
    <source>
        <dbReference type="ARBA" id="ARBA00048348"/>
    </source>
</evidence>
<comment type="caution">
    <text evidence="8">The sequence shown here is derived from an EMBL/GenBank/DDBJ whole genome shotgun (WGS) entry which is preliminary data.</text>
</comment>
<dbReference type="EMBL" id="JBHLTC010000018">
    <property type="protein sequence ID" value="MFC0625614.1"/>
    <property type="molecule type" value="Genomic_DNA"/>
</dbReference>
<accession>A0ABV6QLV8</accession>
<gene>
    <name evidence="8" type="ORF">ACFFGN_16140</name>
</gene>
<evidence type="ECO:0000256" key="3">
    <source>
        <dbReference type="ARBA" id="ARBA00012925"/>
    </source>
</evidence>
<comment type="function">
    <text evidence="6">Catalyzes the reversible hydration of carbon dioxide to form bicarbonate.</text>
</comment>
<dbReference type="RefSeq" id="WP_380048209.1">
    <property type="nucleotide sequence ID" value="NZ_JBHLTC010000018.1"/>
</dbReference>
<evidence type="ECO:0000256" key="4">
    <source>
        <dbReference type="ARBA" id="ARBA00022723"/>
    </source>
</evidence>
<dbReference type="Proteomes" id="UP001589890">
    <property type="component" value="Unassembled WGS sequence"/>
</dbReference>
<organism evidence="8 9">
    <name type="scientific">Kribbella deserti</name>
    <dbReference type="NCBI Taxonomy" id="1926257"/>
    <lineage>
        <taxon>Bacteria</taxon>
        <taxon>Bacillati</taxon>
        <taxon>Actinomycetota</taxon>
        <taxon>Actinomycetes</taxon>
        <taxon>Propionibacteriales</taxon>
        <taxon>Kribbellaceae</taxon>
        <taxon>Kribbella</taxon>
    </lineage>
</organism>
<dbReference type="Pfam" id="PF00484">
    <property type="entry name" value="Pro_CA"/>
    <property type="match status" value="1"/>
</dbReference>
<evidence type="ECO:0000256" key="5">
    <source>
        <dbReference type="ARBA" id="ARBA00022833"/>
    </source>
</evidence>
<reference evidence="8 9" key="1">
    <citation type="submission" date="2024-09" db="EMBL/GenBank/DDBJ databases">
        <authorList>
            <person name="Sun Q."/>
            <person name="Mori K."/>
        </authorList>
    </citation>
    <scope>NUCLEOTIDE SEQUENCE [LARGE SCALE GENOMIC DNA]</scope>
    <source>
        <strain evidence="8 9">CGMCC 1.15906</strain>
    </source>
</reference>
<protein>
    <recommendedName>
        <fullName evidence="3">carbonic anhydrase</fullName>
        <ecNumber evidence="3">4.2.1.1</ecNumber>
    </recommendedName>
</protein>
<comment type="similarity">
    <text evidence="2">Belongs to the beta-class carbonic anhydrase family.</text>
</comment>
<dbReference type="SMART" id="SM00947">
    <property type="entry name" value="Pro_CA"/>
    <property type="match status" value="1"/>
</dbReference>
<keyword evidence="4" id="KW-0479">Metal-binding</keyword>
<name>A0ABV6QLV8_9ACTN</name>
<keyword evidence="9" id="KW-1185">Reference proteome</keyword>
<sequence>MSTPASDSPRSSEPVPGFEDLLAANAEYANDFHYSGFDGIAHAGVGVVTCMDSRIPPLELLGLKPGDAKVLRSAGGRVTELTMTGLVLGVQLLGVRRILVVPHTRCAMAAMSEDELRAKVANAAGQPAGYLPLNVIPDQTEALHRDVAAVRDHPLIGSDVLVGGFLYDVDTGLLKQLA</sequence>
<comment type="catalytic activity">
    <reaction evidence="7">
        <text>hydrogencarbonate + H(+) = CO2 + H2O</text>
        <dbReference type="Rhea" id="RHEA:10748"/>
        <dbReference type="ChEBI" id="CHEBI:15377"/>
        <dbReference type="ChEBI" id="CHEBI:15378"/>
        <dbReference type="ChEBI" id="CHEBI:16526"/>
        <dbReference type="ChEBI" id="CHEBI:17544"/>
        <dbReference type="EC" id="4.2.1.1"/>
    </reaction>
</comment>
<keyword evidence="5" id="KW-0862">Zinc</keyword>